<accession>A0A9X3ALA8</accession>
<protein>
    <submittedName>
        <fullName evidence="1">Uncharacterized protein</fullName>
    </submittedName>
</protein>
<proteinExistence type="predicted"/>
<evidence type="ECO:0000313" key="1">
    <source>
        <dbReference type="EMBL" id="MCS7484140.1"/>
    </source>
</evidence>
<dbReference type="AlphaFoldDB" id="A0A9X3ALA8"/>
<evidence type="ECO:0000313" key="2">
    <source>
        <dbReference type="Proteomes" id="UP001141259"/>
    </source>
</evidence>
<dbReference type="RefSeq" id="WP_259629593.1">
    <property type="nucleotide sequence ID" value="NZ_JANYMP010000041.1"/>
</dbReference>
<organism evidence="1 2">
    <name type="scientific">Umezawaea endophytica</name>
    <dbReference type="NCBI Taxonomy" id="1654476"/>
    <lineage>
        <taxon>Bacteria</taxon>
        <taxon>Bacillati</taxon>
        <taxon>Actinomycetota</taxon>
        <taxon>Actinomycetes</taxon>
        <taxon>Pseudonocardiales</taxon>
        <taxon>Pseudonocardiaceae</taxon>
        <taxon>Umezawaea</taxon>
    </lineage>
</organism>
<name>A0A9X3ALA8_9PSEU</name>
<comment type="caution">
    <text evidence="1">The sequence shown here is derived from an EMBL/GenBank/DDBJ whole genome shotgun (WGS) entry which is preliminary data.</text>
</comment>
<dbReference type="Proteomes" id="UP001141259">
    <property type="component" value="Unassembled WGS sequence"/>
</dbReference>
<reference evidence="1" key="1">
    <citation type="submission" date="2022-08" db="EMBL/GenBank/DDBJ databases">
        <authorList>
            <person name="Tistechok S."/>
            <person name="Samborskyy M."/>
            <person name="Roman I."/>
        </authorList>
    </citation>
    <scope>NUCLEOTIDE SEQUENCE</scope>
    <source>
        <strain evidence="1">DSM 103496</strain>
    </source>
</reference>
<keyword evidence="2" id="KW-1185">Reference proteome</keyword>
<sequence length="275" mass="30325">MERSDIQGSIVTVIPQHTILWAVDALVQNLSADEITSLRVRSGEHLAAIITTAFMFSTPTEIDSSGGADLVFDVAAASDSSTAKMLTAGAKLAAFEAKSITGDFRRFDAQLDQMRQRGEDTSNTWHEVTVKSANTILNEARPQILRARDQLLKKVAPTDSRNVFLLVHPLDQLAIECVDDNPVIGHLLDPIDYLDDVDTLWVLWVPDHLTVWSTKRQAWINLIFAGTLENERPIETGVFSLLQTAESEFLTKTGNVNGSPYMFAFSSGEDGEYDA</sequence>
<dbReference type="EMBL" id="JANYMP010000041">
    <property type="protein sequence ID" value="MCS7484140.1"/>
    <property type="molecule type" value="Genomic_DNA"/>
</dbReference>
<gene>
    <name evidence="1" type="ORF">NZH93_45545</name>
</gene>